<reference evidence="1 2" key="1">
    <citation type="submission" date="2022-01" db="EMBL/GenBank/DDBJ databases">
        <authorList>
            <person name="Xiong W."/>
            <person name="Schranz E."/>
        </authorList>
    </citation>
    <scope>NUCLEOTIDE SEQUENCE [LARGE SCALE GENOMIC DNA]</scope>
</reference>
<gene>
    <name evidence="1" type="ORF">LVIROSA_LOCUS24605</name>
</gene>
<evidence type="ECO:0000313" key="1">
    <source>
        <dbReference type="EMBL" id="CAH1438340.1"/>
    </source>
</evidence>
<dbReference type="EMBL" id="CAKMRJ010004445">
    <property type="protein sequence ID" value="CAH1438340.1"/>
    <property type="molecule type" value="Genomic_DNA"/>
</dbReference>
<sequence>MKLMLQNIGWQDEKSLKLRGVIFIRTAKFPISEDLFRAKRRLRVTTIQPHEIWFESIWTAPFSVSVLVQLTFHVTTQPVHLHHRSDVYPHEPKLCPRNSIRLALVLRDK</sequence>
<proteinExistence type="predicted"/>
<dbReference type="AlphaFoldDB" id="A0AAU9NKG9"/>
<comment type="caution">
    <text evidence="1">The sequence shown here is derived from an EMBL/GenBank/DDBJ whole genome shotgun (WGS) entry which is preliminary data.</text>
</comment>
<protein>
    <submittedName>
        <fullName evidence="1">Uncharacterized protein</fullName>
    </submittedName>
</protein>
<organism evidence="1 2">
    <name type="scientific">Lactuca virosa</name>
    <dbReference type="NCBI Taxonomy" id="75947"/>
    <lineage>
        <taxon>Eukaryota</taxon>
        <taxon>Viridiplantae</taxon>
        <taxon>Streptophyta</taxon>
        <taxon>Embryophyta</taxon>
        <taxon>Tracheophyta</taxon>
        <taxon>Spermatophyta</taxon>
        <taxon>Magnoliopsida</taxon>
        <taxon>eudicotyledons</taxon>
        <taxon>Gunneridae</taxon>
        <taxon>Pentapetalae</taxon>
        <taxon>asterids</taxon>
        <taxon>campanulids</taxon>
        <taxon>Asterales</taxon>
        <taxon>Asteraceae</taxon>
        <taxon>Cichorioideae</taxon>
        <taxon>Cichorieae</taxon>
        <taxon>Lactucinae</taxon>
        <taxon>Lactuca</taxon>
    </lineage>
</organism>
<keyword evidence="2" id="KW-1185">Reference proteome</keyword>
<accession>A0AAU9NKG9</accession>
<evidence type="ECO:0000313" key="2">
    <source>
        <dbReference type="Proteomes" id="UP001157418"/>
    </source>
</evidence>
<name>A0AAU9NKG9_9ASTR</name>
<dbReference type="Proteomes" id="UP001157418">
    <property type="component" value="Unassembled WGS sequence"/>
</dbReference>